<evidence type="ECO:0000256" key="3">
    <source>
        <dbReference type="ARBA" id="ARBA00022679"/>
    </source>
</evidence>
<evidence type="ECO:0000256" key="6">
    <source>
        <dbReference type="ARBA" id="ARBA00022989"/>
    </source>
</evidence>
<evidence type="ECO:0000256" key="4">
    <source>
        <dbReference type="ARBA" id="ARBA00022692"/>
    </source>
</evidence>
<evidence type="ECO:0000256" key="9">
    <source>
        <dbReference type="ARBA" id="ARBA00023180"/>
    </source>
</evidence>
<keyword evidence="7" id="KW-0333">Golgi apparatus</keyword>
<dbReference type="PANTHER" id="PTHR12129:SF15">
    <property type="entry name" value="URONYL 2-SULFOTRANSFERASE"/>
    <property type="match status" value="1"/>
</dbReference>
<feature type="compositionally biased region" description="Polar residues" evidence="10">
    <location>
        <begin position="146"/>
        <end position="155"/>
    </location>
</feature>
<dbReference type="InterPro" id="IPR005331">
    <property type="entry name" value="Sulfotransferase"/>
</dbReference>
<dbReference type="OMA" id="YYEYEFY"/>
<comment type="similarity">
    <text evidence="2">Belongs to the sulfotransferase 3 family.</text>
</comment>
<feature type="region of interest" description="Disordered" evidence="10">
    <location>
        <begin position="59"/>
        <end position="123"/>
    </location>
</feature>
<protein>
    <submittedName>
        <fullName evidence="12">Uncharacterized protein</fullName>
    </submittedName>
</protein>
<evidence type="ECO:0000256" key="2">
    <source>
        <dbReference type="ARBA" id="ARBA00010569"/>
    </source>
</evidence>
<keyword evidence="4 11" id="KW-0812">Transmembrane</keyword>
<keyword evidence="8 11" id="KW-0472">Membrane</keyword>
<dbReference type="Gene3D" id="3.40.50.300">
    <property type="entry name" value="P-loop containing nucleotide triphosphate hydrolases"/>
    <property type="match status" value="1"/>
</dbReference>
<dbReference type="Pfam" id="PF03567">
    <property type="entry name" value="Sulfotransfer_2"/>
    <property type="match status" value="1"/>
</dbReference>
<reference evidence="12" key="1">
    <citation type="submission" date="2022-11" db="UniProtKB">
        <authorList>
            <consortium name="EnsemblMetazoa"/>
        </authorList>
    </citation>
    <scope>IDENTIFICATION</scope>
</reference>
<feature type="transmembrane region" description="Helical" evidence="11">
    <location>
        <begin position="21"/>
        <end position="44"/>
    </location>
</feature>
<dbReference type="GeneID" id="119730632"/>
<keyword evidence="3" id="KW-0808">Transferase</keyword>
<dbReference type="SUPFAM" id="SSF52540">
    <property type="entry name" value="P-loop containing nucleoside triphosphate hydrolases"/>
    <property type="match status" value="1"/>
</dbReference>
<dbReference type="EnsemblMetazoa" id="XM_038203619.1">
    <property type="protein sequence ID" value="XP_038059547.1"/>
    <property type="gene ID" value="LOC119730632"/>
</dbReference>
<evidence type="ECO:0000256" key="5">
    <source>
        <dbReference type="ARBA" id="ARBA00022968"/>
    </source>
</evidence>
<keyword evidence="6 11" id="KW-1133">Transmembrane helix</keyword>
<dbReference type="GO" id="GO:0008146">
    <property type="term" value="F:sulfotransferase activity"/>
    <property type="evidence" value="ECO:0007669"/>
    <property type="project" value="InterPro"/>
</dbReference>
<evidence type="ECO:0000256" key="10">
    <source>
        <dbReference type="SAM" id="MobiDB-lite"/>
    </source>
</evidence>
<evidence type="ECO:0000256" key="7">
    <source>
        <dbReference type="ARBA" id="ARBA00023034"/>
    </source>
</evidence>
<keyword evidence="9" id="KW-0325">Glycoprotein</keyword>
<dbReference type="InterPro" id="IPR027417">
    <property type="entry name" value="P-loop_NTPase"/>
</dbReference>
<dbReference type="GO" id="GO:0000139">
    <property type="term" value="C:Golgi membrane"/>
    <property type="evidence" value="ECO:0007669"/>
    <property type="project" value="UniProtKB-SubCell"/>
</dbReference>
<keyword evidence="13" id="KW-1185">Reference proteome</keyword>
<keyword evidence="5" id="KW-0735">Signal-anchor</keyword>
<name>A0A914A6Q7_PATMI</name>
<proteinExistence type="inferred from homology"/>
<dbReference type="InterPro" id="IPR007734">
    <property type="entry name" value="Heparan_SO4_2-O-STrfase"/>
</dbReference>
<evidence type="ECO:0000313" key="12">
    <source>
        <dbReference type="EnsemblMetazoa" id="XP_038059547.1"/>
    </source>
</evidence>
<evidence type="ECO:0000256" key="8">
    <source>
        <dbReference type="ARBA" id="ARBA00023136"/>
    </source>
</evidence>
<evidence type="ECO:0000256" key="1">
    <source>
        <dbReference type="ARBA" id="ARBA00004323"/>
    </source>
</evidence>
<dbReference type="RefSeq" id="XP_038059547.1">
    <property type="nucleotide sequence ID" value="XM_038203619.1"/>
</dbReference>
<organism evidence="12 13">
    <name type="scientific">Patiria miniata</name>
    <name type="common">Bat star</name>
    <name type="synonym">Asterina miniata</name>
    <dbReference type="NCBI Taxonomy" id="46514"/>
    <lineage>
        <taxon>Eukaryota</taxon>
        <taxon>Metazoa</taxon>
        <taxon>Echinodermata</taxon>
        <taxon>Eleutherozoa</taxon>
        <taxon>Asterozoa</taxon>
        <taxon>Asteroidea</taxon>
        <taxon>Valvatacea</taxon>
        <taxon>Valvatida</taxon>
        <taxon>Asterinidae</taxon>
        <taxon>Patiria</taxon>
    </lineage>
</organism>
<comment type="subcellular location">
    <subcellularLocation>
        <location evidence="1">Golgi apparatus membrane</location>
        <topology evidence="1">Single-pass type II membrane protein</topology>
    </subcellularLocation>
</comment>
<dbReference type="PANTHER" id="PTHR12129">
    <property type="entry name" value="HEPARAN SULFATE 2-O-SULFOTRANSFERASE"/>
    <property type="match status" value="1"/>
</dbReference>
<sequence length="499" mass="57992">MTDHEEHSCLNRLPVPSRKSVLVALLVIATAMTLVLVHVTGQWVGHRVFAQAYHPREQVVNSWEESRKNTGDSWLRSRDGRRKNKDILSEKQPPPQQLLGGSDKEENMPDGVDFAPGKMLPSNDIIGERQRLDSLTEKHRGVMNLPSRSQTNRASPSDVLRGSVPSKGIVLNPEDDQQNYLQGMIRKEMVPSPLDTPTFSRRNDHQWNERDPKALTRLPFRQKGDREWKVMFFRTQKEDALIFNRVGKCGSRTVISILQKLSDMNNFHLISSLVYNQTHLSTSWQGGIVRILEKVKTPYLFQRHLHFVDFTEFNAKQPMYINIIRDPLARFVSNYYFKRFGDGRSIRKYKGSNETRDRSVTDCIVNGHKECITSGIIYIIPFFCGQLKKCREPTQWALDRAKENVEKHFVAVGILEDMENSFRVFEKVLPQYFTGAVQLLLKPDEKQVLKNGSTTTKFKEKPSEEATTIMKHLMYYEYEFYHFIKDRLEKQMAYYGIKR</sequence>
<evidence type="ECO:0000256" key="11">
    <source>
        <dbReference type="SAM" id="Phobius"/>
    </source>
</evidence>
<accession>A0A914A6Q7</accession>
<feature type="compositionally biased region" description="Basic and acidic residues" evidence="10">
    <location>
        <begin position="64"/>
        <end position="78"/>
    </location>
</feature>
<dbReference type="OrthoDB" id="10019582at2759"/>
<dbReference type="Proteomes" id="UP000887568">
    <property type="component" value="Unplaced"/>
</dbReference>
<feature type="region of interest" description="Disordered" evidence="10">
    <location>
        <begin position="137"/>
        <end position="173"/>
    </location>
</feature>
<evidence type="ECO:0000313" key="13">
    <source>
        <dbReference type="Proteomes" id="UP000887568"/>
    </source>
</evidence>
<dbReference type="AlphaFoldDB" id="A0A914A6Q7"/>